<evidence type="ECO:0000256" key="8">
    <source>
        <dbReference type="ARBA" id="ARBA00023012"/>
    </source>
</evidence>
<reference evidence="11 12" key="1">
    <citation type="submission" date="2021-01" db="EMBL/GenBank/DDBJ databases">
        <title>Whole genome shotgun sequence of Actinoplanes deccanensis NBRC 13994.</title>
        <authorList>
            <person name="Komaki H."/>
            <person name="Tamura T."/>
        </authorList>
    </citation>
    <scope>NUCLEOTIDE SEQUENCE [LARGE SCALE GENOMIC DNA]</scope>
    <source>
        <strain evidence="11 12">NBRC 13994</strain>
    </source>
</reference>
<evidence type="ECO:0000313" key="11">
    <source>
        <dbReference type="EMBL" id="GID71537.1"/>
    </source>
</evidence>
<dbReference type="Gene3D" id="1.20.5.1930">
    <property type="match status" value="1"/>
</dbReference>
<feature type="transmembrane region" description="Helical" evidence="9">
    <location>
        <begin position="121"/>
        <end position="139"/>
    </location>
</feature>
<dbReference type="Proteomes" id="UP000609879">
    <property type="component" value="Unassembled WGS sequence"/>
</dbReference>
<dbReference type="Gene3D" id="3.30.565.10">
    <property type="entry name" value="Histidine kinase-like ATPase, C-terminal domain"/>
    <property type="match status" value="1"/>
</dbReference>
<keyword evidence="4" id="KW-0808">Transferase</keyword>
<keyword evidence="7" id="KW-0067">ATP-binding</keyword>
<evidence type="ECO:0000256" key="4">
    <source>
        <dbReference type="ARBA" id="ARBA00022679"/>
    </source>
</evidence>
<dbReference type="EMBL" id="BOMI01000002">
    <property type="protein sequence ID" value="GID71537.1"/>
    <property type="molecule type" value="Genomic_DNA"/>
</dbReference>
<dbReference type="InterPro" id="IPR050482">
    <property type="entry name" value="Sensor_HK_TwoCompSys"/>
</dbReference>
<dbReference type="PANTHER" id="PTHR24421:SF10">
    <property type="entry name" value="NITRATE_NITRITE SENSOR PROTEIN NARQ"/>
    <property type="match status" value="1"/>
</dbReference>
<gene>
    <name evidence="11" type="ORF">Ade02nite_01780</name>
</gene>
<name>A0ABQ3XUX8_9ACTN</name>
<sequence>MRRWLPDLAPAVVAVALGLFLMANSVGEGDGAPVGLEVATGVLSTAGLVLFRRSHPVALMLVLLPFGILFAMPMGALPVALFSVALHRRGRVAIALAALHASLATVVYAVALGFTRPFYEGATFLVLLQVSVVAIGMLIRSHRQLVDSWAERARQAEEGQRLRVEQARLAERERIAREMHDVLAHRISLLAVHAGALEVRREASPEEQKAAGTIRQSAHDALEDLRTVIGMLRTPGEDKPQPTLGDVPALVEQSREAGAEVGLAFDGGDGVPEQVGRNAYRIVQEALTNARKHAPGAPIKIKISRTAEPGLTVEVGNALAASTSRLPGAGAGLTGLRERVQLVGGRLEHGPTPSGEFHLKAWLPWAT</sequence>
<dbReference type="Pfam" id="PF07730">
    <property type="entry name" value="HisKA_3"/>
    <property type="match status" value="1"/>
</dbReference>
<evidence type="ECO:0000313" key="12">
    <source>
        <dbReference type="Proteomes" id="UP000609879"/>
    </source>
</evidence>
<keyword evidence="3" id="KW-0597">Phosphoprotein</keyword>
<keyword evidence="9" id="KW-1133">Transmembrane helix</keyword>
<feature type="transmembrane region" description="Helical" evidence="9">
    <location>
        <begin position="55"/>
        <end position="81"/>
    </location>
</feature>
<feature type="domain" description="Signal transduction histidine kinase subgroup 3 dimerisation and phosphoacceptor" evidence="10">
    <location>
        <begin position="171"/>
        <end position="236"/>
    </location>
</feature>
<keyword evidence="6 11" id="KW-0418">Kinase</keyword>
<evidence type="ECO:0000256" key="3">
    <source>
        <dbReference type="ARBA" id="ARBA00022553"/>
    </source>
</evidence>
<evidence type="ECO:0000256" key="2">
    <source>
        <dbReference type="ARBA" id="ARBA00012438"/>
    </source>
</evidence>
<evidence type="ECO:0000256" key="9">
    <source>
        <dbReference type="SAM" id="Phobius"/>
    </source>
</evidence>
<evidence type="ECO:0000256" key="5">
    <source>
        <dbReference type="ARBA" id="ARBA00022741"/>
    </source>
</evidence>
<feature type="transmembrane region" description="Helical" evidence="9">
    <location>
        <begin position="93"/>
        <end position="115"/>
    </location>
</feature>
<dbReference type="InterPro" id="IPR036890">
    <property type="entry name" value="HATPase_C_sf"/>
</dbReference>
<keyword evidence="9" id="KW-0472">Membrane</keyword>
<keyword evidence="5" id="KW-0547">Nucleotide-binding</keyword>
<organism evidence="11 12">
    <name type="scientific">Paractinoplanes deccanensis</name>
    <dbReference type="NCBI Taxonomy" id="113561"/>
    <lineage>
        <taxon>Bacteria</taxon>
        <taxon>Bacillati</taxon>
        <taxon>Actinomycetota</taxon>
        <taxon>Actinomycetes</taxon>
        <taxon>Micromonosporales</taxon>
        <taxon>Micromonosporaceae</taxon>
        <taxon>Paractinoplanes</taxon>
    </lineage>
</organism>
<dbReference type="CDD" id="cd16917">
    <property type="entry name" value="HATPase_UhpB-NarQ-NarX-like"/>
    <property type="match status" value="1"/>
</dbReference>
<comment type="catalytic activity">
    <reaction evidence="1">
        <text>ATP + protein L-histidine = ADP + protein N-phospho-L-histidine.</text>
        <dbReference type="EC" id="2.7.13.3"/>
    </reaction>
</comment>
<protein>
    <recommendedName>
        <fullName evidence="2">histidine kinase</fullName>
        <ecNumber evidence="2">2.7.13.3</ecNumber>
    </recommendedName>
</protein>
<dbReference type="GO" id="GO:0016301">
    <property type="term" value="F:kinase activity"/>
    <property type="evidence" value="ECO:0007669"/>
    <property type="project" value="UniProtKB-KW"/>
</dbReference>
<dbReference type="RefSeq" id="WP_239168422.1">
    <property type="nucleotide sequence ID" value="NZ_BAAABO010000004.1"/>
</dbReference>
<dbReference type="EC" id="2.7.13.3" evidence="2"/>
<evidence type="ECO:0000256" key="7">
    <source>
        <dbReference type="ARBA" id="ARBA00022840"/>
    </source>
</evidence>
<accession>A0ABQ3XUX8</accession>
<dbReference type="PANTHER" id="PTHR24421">
    <property type="entry name" value="NITRATE/NITRITE SENSOR PROTEIN NARX-RELATED"/>
    <property type="match status" value="1"/>
</dbReference>
<dbReference type="InterPro" id="IPR011712">
    <property type="entry name" value="Sig_transdc_His_kin_sub3_dim/P"/>
</dbReference>
<keyword evidence="8" id="KW-0902">Two-component regulatory system</keyword>
<keyword evidence="9" id="KW-0812">Transmembrane</keyword>
<comment type="caution">
    <text evidence="11">The sequence shown here is derived from an EMBL/GenBank/DDBJ whole genome shotgun (WGS) entry which is preliminary data.</text>
</comment>
<evidence type="ECO:0000259" key="10">
    <source>
        <dbReference type="Pfam" id="PF07730"/>
    </source>
</evidence>
<evidence type="ECO:0000256" key="6">
    <source>
        <dbReference type="ARBA" id="ARBA00022777"/>
    </source>
</evidence>
<keyword evidence="12" id="KW-1185">Reference proteome</keyword>
<dbReference type="SUPFAM" id="SSF55874">
    <property type="entry name" value="ATPase domain of HSP90 chaperone/DNA topoisomerase II/histidine kinase"/>
    <property type="match status" value="1"/>
</dbReference>
<evidence type="ECO:0000256" key="1">
    <source>
        <dbReference type="ARBA" id="ARBA00000085"/>
    </source>
</evidence>
<proteinExistence type="predicted"/>